<feature type="compositionally biased region" description="Basic and acidic residues" evidence="2">
    <location>
        <begin position="88"/>
        <end position="99"/>
    </location>
</feature>
<dbReference type="Gene3D" id="1.10.287.110">
    <property type="entry name" value="DnaJ domain"/>
    <property type="match status" value="1"/>
</dbReference>
<dbReference type="CDD" id="cd06257">
    <property type="entry name" value="DnaJ"/>
    <property type="match status" value="1"/>
</dbReference>
<evidence type="ECO:0000259" key="3">
    <source>
        <dbReference type="PROSITE" id="PS50076"/>
    </source>
</evidence>
<comment type="caution">
    <text evidence="4">The sequence shown here is derived from an EMBL/GenBank/DDBJ whole genome shotgun (WGS) entry which is preliminary data.</text>
</comment>
<feature type="region of interest" description="Disordered" evidence="2">
    <location>
        <begin position="67"/>
        <end position="123"/>
    </location>
</feature>
<evidence type="ECO:0000256" key="1">
    <source>
        <dbReference type="ARBA" id="ARBA00023186"/>
    </source>
</evidence>
<keyword evidence="5" id="KW-1185">Reference proteome</keyword>
<dbReference type="SMART" id="SM00271">
    <property type="entry name" value="DnaJ"/>
    <property type="match status" value="1"/>
</dbReference>
<dbReference type="PROSITE" id="PS50076">
    <property type="entry name" value="DNAJ_2"/>
    <property type="match status" value="1"/>
</dbReference>
<dbReference type="InterPro" id="IPR036869">
    <property type="entry name" value="J_dom_sf"/>
</dbReference>
<protein>
    <recommendedName>
        <fullName evidence="3">J domain-containing protein</fullName>
    </recommendedName>
</protein>
<name>A0AAV5FN52_ELECO</name>
<gene>
    <name evidence="4" type="primary">gb25026</name>
    <name evidence="4" type="ORF">PR202_gb25026</name>
</gene>
<accession>A0AAV5FN52</accession>
<feature type="compositionally biased region" description="Gly residues" evidence="2">
    <location>
        <begin position="111"/>
        <end position="123"/>
    </location>
</feature>
<reference evidence="4" key="1">
    <citation type="journal article" date="2018" name="DNA Res.">
        <title>Multiple hybrid de novo genome assembly of finger millet, an orphan allotetraploid crop.</title>
        <authorList>
            <person name="Hatakeyama M."/>
            <person name="Aluri S."/>
            <person name="Balachadran M.T."/>
            <person name="Sivarajan S.R."/>
            <person name="Patrignani A."/>
            <person name="Gruter S."/>
            <person name="Poveda L."/>
            <person name="Shimizu-Inatsugi R."/>
            <person name="Baeten J."/>
            <person name="Francoijs K.J."/>
            <person name="Nataraja K.N."/>
            <person name="Reddy Y.A.N."/>
            <person name="Phadnis S."/>
            <person name="Ravikumar R.L."/>
            <person name="Schlapbach R."/>
            <person name="Sreeman S.M."/>
            <person name="Shimizu K.K."/>
        </authorList>
    </citation>
    <scope>NUCLEOTIDE SEQUENCE</scope>
</reference>
<dbReference type="EMBL" id="BQKI01000088">
    <property type="protein sequence ID" value="GJN36186.1"/>
    <property type="molecule type" value="Genomic_DNA"/>
</dbReference>
<dbReference type="Gene3D" id="2.60.260.20">
    <property type="entry name" value="Urease metallochaperone UreE, N-terminal domain"/>
    <property type="match status" value="1"/>
</dbReference>
<reference evidence="4" key="2">
    <citation type="submission" date="2021-12" db="EMBL/GenBank/DDBJ databases">
        <title>Resequencing data analysis of finger millet.</title>
        <authorList>
            <person name="Hatakeyama M."/>
            <person name="Aluri S."/>
            <person name="Balachadran M.T."/>
            <person name="Sivarajan S.R."/>
            <person name="Poveda L."/>
            <person name="Shimizu-Inatsugi R."/>
            <person name="Schlapbach R."/>
            <person name="Sreeman S.M."/>
            <person name="Shimizu K.K."/>
        </authorList>
    </citation>
    <scope>NUCLEOTIDE SEQUENCE</scope>
</reference>
<dbReference type="PRINTS" id="PR00625">
    <property type="entry name" value="JDOMAIN"/>
</dbReference>
<dbReference type="GO" id="GO:0051087">
    <property type="term" value="F:protein-folding chaperone binding"/>
    <property type="evidence" value="ECO:0007669"/>
    <property type="project" value="TreeGrafter"/>
</dbReference>
<dbReference type="PANTHER" id="PTHR24078">
    <property type="entry name" value="DNAJ HOMOLOG SUBFAMILY C MEMBER"/>
    <property type="match status" value="1"/>
</dbReference>
<dbReference type="InterPro" id="IPR051339">
    <property type="entry name" value="DnaJ_subfamily_B"/>
</dbReference>
<feature type="domain" description="J" evidence="3">
    <location>
        <begin position="4"/>
        <end position="68"/>
    </location>
</feature>
<dbReference type="InterPro" id="IPR001623">
    <property type="entry name" value="DnaJ_domain"/>
</dbReference>
<dbReference type="GO" id="GO:0051082">
    <property type="term" value="F:unfolded protein binding"/>
    <property type="evidence" value="ECO:0007669"/>
    <property type="project" value="TreeGrafter"/>
</dbReference>
<evidence type="ECO:0000313" key="4">
    <source>
        <dbReference type="EMBL" id="GJN36186.1"/>
    </source>
</evidence>
<dbReference type="Proteomes" id="UP001054889">
    <property type="component" value="Unassembled WGS sequence"/>
</dbReference>
<dbReference type="PROSITE" id="PS00636">
    <property type="entry name" value="DNAJ_1"/>
    <property type="match status" value="1"/>
</dbReference>
<dbReference type="GO" id="GO:0005783">
    <property type="term" value="C:endoplasmic reticulum"/>
    <property type="evidence" value="ECO:0007669"/>
    <property type="project" value="UniProtKB-ARBA"/>
</dbReference>
<evidence type="ECO:0000313" key="5">
    <source>
        <dbReference type="Proteomes" id="UP001054889"/>
    </source>
</evidence>
<dbReference type="SUPFAM" id="SSF46565">
    <property type="entry name" value="Chaperone J-domain"/>
    <property type="match status" value="1"/>
</dbReference>
<dbReference type="AlphaFoldDB" id="A0AAV5FN52"/>
<organism evidence="4 5">
    <name type="scientific">Eleusine coracana subsp. coracana</name>
    <dbReference type="NCBI Taxonomy" id="191504"/>
    <lineage>
        <taxon>Eukaryota</taxon>
        <taxon>Viridiplantae</taxon>
        <taxon>Streptophyta</taxon>
        <taxon>Embryophyta</taxon>
        <taxon>Tracheophyta</taxon>
        <taxon>Spermatophyta</taxon>
        <taxon>Magnoliopsida</taxon>
        <taxon>Liliopsida</taxon>
        <taxon>Poales</taxon>
        <taxon>Poaceae</taxon>
        <taxon>PACMAD clade</taxon>
        <taxon>Chloridoideae</taxon>
        <taxon>Cynodonteae</taxon>
        <taxon>Eleusininae</taxon>
        <taxon>Eleusine</taxon>
    </lineage>
</organism>
<evidence type="ECO:0000256" key="2">
    <source>
        <dbReference type="SAM" id="MobiDB-lite"/>
    </source>
</evidence>
<dbReference type="Pfam" id="PF00226">
    <property type="entry name" value="DnaJ"/>
    <property type="match status" value="1"/>
</dbReference>
<dbReference type="InterPro" id="IPR018253">
    <property type="entry name" value="DnaJ_domain_CS"/>
</dbReference>
<keyword evidence="1" id="KW-0143">Chaperone</keyword>
<dbReference type="PANTHER" id="PTHR24078:SF532">
    <property type="entry name" value="J DOMAIN-CONTAINING PROTEIN"/>
    <property type="match status" value="1"/>
</dbReference>
<dbReference type="GO" id="GO:0005829">
    <property type="term" value="C:cytosol"/>
    <property type="evidence" value="ECO:0007669"/>
    <property type="project" value="TreeGrafter"/>
</dbReference>
<proteinExistence type="predicted"/>
<sequence>MGVHYYKVLGVSRGATDDELKKAYRRLAMMYHPDKNPSPEADSLFKQLSEAYSVLRDPQRRAVYDQYGLKSGAPPPSASTHGPGARGFRFDPRNTEKGDFGSAFGRSGPRAPGGGAPHGFPGFGGVPHGFPGFGGVPHGFPGFGGVSAGEAFSAPAQRKAPPMECRLPCSLEDLYKGATKKMKICRDVHVVDATG</sequence>